<sequence length="200" mass="22808">MSVTRRQKVIQLHLMDSCQKLLRQKLRTGQELEVMSDKAEESAIGPEDQMKRHGEPMSPPPSKRQPSMALSVEQEVEQEGEGASHPVDSAMSSEDDEPVIKAMSVLGDVPDQLPIPVEISAEMKLQLKEEIRRFGQKYERVFKLLEGMEGSVELQDKFVLLSVKETARFKRQNLIRHLQKVPEKLELDHLLKKDNCTPNL</sequence>
<evidence type="ECO:0000313" key="5">
    <source>
        <dbReference type="RefSeq" id="XP_022382040.1"/>
    </source>
</evidence>
<dbReference type="GO" id="GO:0032039">
    <property type="term" value="C:integrator complex"/>
    <property type="evidence" value="ECO:0007669"/>
    <property type="project" value="TreeGrafter"/>
</dbReference>
<dbReference type="GO" id="GO:0034472">
    <property type="term" value="P:snRNA 3'-end processing"/>
    <property type="evidence" value="ECO:0007669"/>
    <property type="project" value="TreeGrafter"/>
</dbReference>
<dbReference type="OrthoDB" id="9634952at2759"/>
<feature type="domain" description="INTS6/SAGE1/DDX26B/CT45 C-terminal" evidence="3">
    <location>
        <begin position="119"/>
        <end position="180"/>
    </location>
</feature>
<dbReference type="RefSeq" id="XP_022382040.1">
    <property type="nucleotide sequence ID" value="XM_022526332.1"/>
</dbReference>
<dbReference type="Pfam" id="PF15300">
    <property type="entry name" value="INT_SG_DDX_CT_C"/>
    <property type="match status" value="1"/>
</dbReference>
<proteinExistence type="inferred from homology"/>
<dbReference type="KEGG" id="elk:111162138"/>
<dbReference type="Proteomes" id="UP000248482">
    <property type="component" value="Unplaced"/>
</dbReference>
<dbReference type="AlphaFoldDB" id="A0A2Y9LJZ7"/>
<evidence type="ECO:0000259" key="3">
    <source>
        <dbReference type="Pfam" id="PF15300"/>
    </source>
</evidence>
<protein>
    <submittedName>
        <fullName evidence="5">LOW QUALITY PROTEIN: integrator complex subunit 6-like</fullName>
    </submittedName>
</protein>
<accession>A0A2Y9LJZ7</accession>
<comment type="similarity">
    <text evidence="1">Belongs to the CT45 family.</text>
</comment>
<gene>
    <name evidence="5" type="primary">LOC111162138</name>
</gene>
<keyword evidence="4" id="KW-1185">Reference proteome</keyword>
<dbReference type="InterPro" id="IPR051113">
    <property type="entry name" value="Integrator_subunit6"/>
</dbReference>
<evidence type="ECO:0000256" key="2">
    <source>
        <dbReference type="SAM" id="MobiDB-lite"/>
    </source>
</evidence>
<organism evidence="4 5">
    <name type="scientific">Enhydra lutris kenyoni</name>
    <name type="common">northern sea otter</name>
    <dbReference type="NCBI Taxonomy" id="391180"/>
    <lineage>
        <taxon>Eukaryota</taxon>
        <taxon>Metazoa</taxon>
        <taxon>Chordata</taxon>
        <taxon>Craniata</taxon>
        <taxon>Vertebrata</taxon>
        <taxon>Euteleostomi</taxon>
        <taxon>Mammalia</taxon>
        <taxon>Eutheria</taxon>
        <taxon>Laurasiatheria</taxon>
        <taxon>Carnivora</taxon>
        <taxon>Caniformia</taxon>
        <taxon>Musteloidea</taxon>
        <taxon>Mustelidae</taxon>
        <taxon>Lutrinae</taxon>
        <taxon>Enhydra</taxon>
    </lineage>
</organism>
<evidence type="ECO:0000313" key="4">
    <source>
        <dbReference type="Proteomes" id="UP000248482"/>
    </source>
</evidence>
<dbReference type="InterPro" id="IPR029307">
    <property type="entry name" value="INT_SG_DDX_CT_C"/>
</dbReference>
<reference evidence="5" key="1">
    <citation type="submission" date="2025-08" db="UniProtKB">
        <authorList>
            <consortium name="RefSeq"/>
        </authorList>
    </citation>
    <scope>IDENTIFICATION</scope>
    <source>
        <tissue evidence="5">Blood</tissue>
    </source>
</reference>
<feature type="region of interest" description="Disordered" evidence="2">
    <location>
        <begin position="27"/>
        <end position="94"/>
    </location>
</feature>
<dbReference type="STRING" id="391180.A0A2Y9LJZ7"/>
<dbReference type="GeneID" id="111162138"/>
<evidence type="ECO:0000256" key="1">
    <source>
        <dbReference type="ARBA" id="ARBA00038284"/>
    </source>
</evidence>
<dbReference type="PANTHER" id="PTHR12957:SF2">
    <property type="entry name" value="INTEGRATOR COMPLEX SUBUNIT 6"/>
    <property type="match status" value="1"/>
</dbReference>
<name>A0A2Y9LJZ7_ENHLU</name>
<dbReference type="PANTHER" id="PTHR12957">
    <property type="entry name" value="DEAD/H BOX POLYPEPTIDE 26/DICE1-RELATED"/>
    <property type="match status" value="1"/>
</dbReference>